<keyword evidence="2 4" id="KW-0238">DNA-binding</keyword>
<dbReference type="Pfam" id="PF17754">
    <property type="entry name" value="TetR_C_14"/>
    <property type="match status" value="1"/>
</dbReference>
<protein>
    <submittedName>
        <fullName evidence="4">DNA-binding transcriptional regulator, AcrR family</fullName>
    </submittedName>
</protein>
<dbReference type="PANTHER" id="PTHR30055:SF234">
    <property type="entry name" value="HTH-TYPE TRANSCRIPTIONAL REGULATOR BETI"/>
    <property type="match status" value="1"/>
</dbReference>
<dbReference type="GO" id="GO:0003700">
    <property type="term" value="F:DNA-binding transcription factor activity"/>
    <property type="evidence" value="ECO:0007669"/>
    <property type="project" value="TreeGrafter"/>
</dbReference>
<evidence type="ECO:0000256" key="2">
    <source>
        <dbReference type="ARBA" id="ARBA00023125"/>
    </source>
</evidence>
<dbReference type="OrthoDB" id="3787664at2"/>
<name>A0A1G8QHY3_9NOCA</name>
<dbReference type="PROSITE" id="PS50977">
    <property type="entry name" value="HTH_TETR_2"/>
    <property type="match status" value="1"/>
</dbReference>
<dbReference type="Gene3D" id="1.10.357.10">
    <property type="entry name" value="Tetracycline Repressor, domain 2"/>
    <property type="match status" value="1"/>
</dbReference>
<accession>A0A1G8QHY3</accession>
<dbReference type="InterPro" id="IPR041347">
    <property type="entry name" value="MftR_C"/>
</dbReference>
<dbReference type="InterPro" id="IPR009057">
    <property type="entry name" value="Homeodomain-like_sf"/>
</dbReference>
<dbReference type="RefSeq" id="WP_072738826.1">
    <property type="nucleotide sequence ID" value="NZ_CP048813.1"/>
</dbReference>
<dbReference type="InterPro" id="IPR023772">
    <property type="entry name" value="DNA-bd_HTH_TetR-type_CS"/>
</dbReference>
<evidence type="ECO:0000256" key="1">
    <source>
        <dbReference type="ARBA" id="ARBA00023015"/>
    </source>
</evidence>
<dbReference type="Proteomes" id="UP000183263">
    <property type="component" value="Unassembled WGS sequence"/>
</dbReference>
<evidence type="ECO:0000313" key="4">
    <source>
        <dbReference type="EMBL" id="SDJ04203.1"/>
    </source>
</evidence>
<proteinExistence type="predicted"/>
<dbReference type="AlphaFoldDB" id="A0A1G8QHY3"/>
<keyword evidence="5" id="KW-1185">Reference proteome</keyword>
<keyword evidence="1" id="KW-0805">Transcription regulation</keyword>
<sequence>MPPPAEGAARSLRERKKARTRATIQAHALQLFRQRGYRGTTIEQIIDAAEVSETTLFRYFPTKEDLVLRDDFDPVIFEALLEQPGDVPPLRAIRAAFRSFFAGVTAEQRTEMHERLALVVTEPSLRAAMFDQHSQTMERLADVLATRPDATRDRFRALTVAGAAIGALMAAMSALREDPSADLPELVDNALGYLEELESGA</sequence>
<dbReference type="InterPro" id="IPR001647">
    <property type="entry name" value="HTH_TetR"/>
</dbReference>
<dbReference type="InterPro" id="IPR050109">
    <property type="entry name" value="HTH-type_TetR-like_transc_reg"/>
</dbReference>
<gene>
    <name evidence="4" type="ORF">SAMN05444695_11536</name>
</gene>
<dbReference type="Gene3D" id="1.10.10.60">
    <property type="entry name" value="Homeodomain-like"/>
    <property type="match status" value="1"/>
</dbReference>
<dbReference type="GO" id="GO:0000976">
    <property type="term" value="F:transcription cis-regulatory region binding"/>
    <property type="evidence" value="ECO:0007669"/>
    <property type="project" value="TreeGrafter"/>
</dbReference>
<dbReference type="PRINTS" id="PR00455">
    <property type="entry name" value="HTHTETR"/>
</dbReference>
<dbReference type="SUPFAM" id="SSF46689">
    <property type="entry name" value="Homeodomain-like"/>
    <property type="match status" value="1"/>
</dbReference>
<dbReference type="PANTHER" id="PTHR30055">
    <property type="entry name" value="HTH-TYPE TRANSCRIPTIONAL REGULATOR RUTR"/>
    <property type="match status" value="1"/>
</dbReference>
<evidence type="ECO:0000313" key="5">
    <source>
        <dbReference type="Proteomes" id="UP000183263"/>
    </source>
</evidence>
<dbReference type="Pfam" id="PF00440">
    <property type="entry name" value="TetR_N"/>
    <property type="match status" value="1"/>
</dbReference>
<reference evidence="4 5" key="1">
    <citation type="submission" date="2016-10" db="EMBL/GenBank/DDBJ databases">
        <authorList>
            <person name="de Groot N.N."/>
        </authorList>
    </citation>
    <scope>NUCLEOTIDE SEQUENCE [LARGE SCALE GENOMIC DNA]</scope>
    <source>
        <strain evidence="4 5">DSM 44892</strain>
    </source>
</reference>
<dbReference type="PROSITE" id="PS01081">
    <property type="entry name" value="HTH_TETR_1"/>
    <property type="match status" value="1"/>
</dbReference>
<dbReference type="EMBL" id="FNDN01000015">
    <property type="protein sequence ID" value="SDJ04203.1"/>
    <property type="molecule type" value="Genomic_DNA"/>
</dbReference>
<evidence type="ECO:0000256" key="3">
    <source>
        <dbReference type="ARBA" id="ARBA00023163"/>
    </source>
</evidence>
<organism evidence="4 5">
    <name type="scientific">Rhodococcus triatomae</name>
    <dbReference type="NCBI Taxonomy" id="300028"/>
    <lineage>
        <taxon>Bacteria</taxon>
        <taxon>Bacillati</taxon>
        <taxon>Actinomycetota</taxon>
        <taxon>Actinomycetes</taxon>
        <taxon>Mycobacteriales</taxon>
        <taxon>Nocardiaceae</taxon>
        <taxon>Rhodococcus</taxon>
    </lineage>
</organism>
<keyword evidence="3" id="KW-0804">Transcription</keyword>